<feature type="domain" description="TRAP C4-dicarboxylate transport system permease DctM subunit" evidence="8">
    <location>
        <begin position="5"/>
        <end position="414"/>
    </location>
</feature>
<feature type="transmembrane region" description="Helical" evidence="7">
    <location>
        <begin position="239"/>
        <end position="257"/>
    </location>
</feature>
<dbReference type="NCBIfam" id="TIGR00786">
    <property type="entry name" value="dctM"/>
    <property type="match status" value="1"/>
</dbReference>
<evidence type="ECO:0000256" key="6">
    <source>
        <dbReference type="ARBA" id="ARBA00023136"/>
    </source>
</evidence>
<dbReference type="RefSeq" id="WP_191162415.1">
    <property type="nucleotide sequence ID" value="NZ_JACXAI010000051.1"/>
</dbReference>
<feature type="transmembrane region" description="Helical" evidence="7">
    <location>
        <begin position="357"/>
        <end position="378"/>
    </location>
</feature>
<evidence type="ECO:0000256" key="4">
    <source>
        <dbReference type="ARBA" id="ARBA00022692"/>
    </source>
</evidence>
<dbReference type="PANTHER" id="PTHR33362">
    <property type="entry name" value="SIALIC ACID TRAP TRANSPORTER PERMEASE PROTEIN SIAT-RELATED"/>
    <property type="match status" value="1"/>
</dbReference>
<name>A0A926RZP2_9BACI</name>
<feature type="transmembrane region" description="Helical" evidence="7">
    <location>
        <begin position="168"/>
        <end position="190"/>
    </location>
</feature>
<keyword evidence="4 7" id="KW-0812">Transmembrane</keyword>
<dbReference type="GO" id="GO:0022857">
    <property type="term" value="F:transmembrane transporter activity"/>
    <property type="evidence" value="ECO:0007669"/>
    <property type="project" value="TreeGrafter"/>
</dbReference>
<protein>
    <submittedName>
        <fullName evidence="9">TRAP transporter large permease</fullName>
    </submittedName>
</protein>
<keyword evidence="5 7" id="KW-1133">Transmembrane helix</keyword>
<feature type="transmembrane region" description="Helical" evidence="7">
    <location>
        <begin position="312"/>
        <end position="345"/>
    </location>
</feature>
<keyword evidence="10" id="KW-1185">Reference proteome</keyword>
<dbReference type="InterPro" id="IPR010656">
    <property type="entry name" value="DctM"/>
</dbReference>
<feature type="transmembrane region" description="Helical" evidence="7">
    <location>
        <begin position="398"/>
        <end position="423"/>
    </location>
</feature>
<dbReference type="Pfam" id="PF06808">
    <property type="entry name" value="DctM"/>
    <property type="match status" value="1"/>
</dbReference>
<dbReference type="AlphaFoldDB" id="A0A926RZP2"/>
<evidence type="ECO:0000256" key="5">
    <source>
        <dbReference type="ARBA" id="ARBA00022989"/>
    </source>
</evidence>
<dbReference type="InterPro" id="IPR004681">
    <property type="entry name" value="TRAP_DctM"/>
</dbReference>
<feature type="transmembrane region" description="Helical" evidence="7">
    <location>
        <begin position="211"/>
        <end position="233"/>
    </location>
</feature>
<evidence type="ECO:0000256" key="1">
    <source>
        <dbReference type="ARBA" id="ARBA00004429"/>
    </source>
</evidence>
<gene>
    <name evidence="9" type="ORF">IC621_24450</name>
</gene>
<accession>A0A926RZP2</accession>
<evidence type="ECO:0000259" key="8">
    <source>
        <dbReference type="Pfam" id="PF06808"/>
    </source>
</evidence>
<organism evidence="9 10">
    <name type="scientific">Metabacillus arenae</name>
    <dbReference type="NCBI Taxonomy" id="2771434"/>
    <lineage>
        <taxon>Bacteria</taxon>
        <taxon>Bacillati</taxon>
        <taxon>Bacillota</taxon>
        <taxon>Bacilli</taxon>
        <taxon>Bacillales</taxon>
        <taxon>Bacillaceae</taxon>
        <taxon>Metabacillus</taxon>
    </lineage>
</organism>
<feature type="transmembrane region" description="Helical" evidence="7">
    <location>
        <begin position="45"/>
        <end position="67"/>
    </location>
</feature>
<evidence type="ECO:0000256" key="2">
    <source>
        <dbReference type="ARBA" id="ARBA00022475"/>
    </source>
</evidence>
<dbReference type="EMBL" id="JACXAI010000051">
    <property type="protein sequence ID" value="MBD1383341.1"/>
    <property type="molecule type" value="Genomic_DNA"/>
</dbReference>
<keyword evidence="2" id="KW-1003">Cell membrane</keyword>
<proteinExistence type="predicted"/>
<evidence type="ECO:0000256" key="3">
    <source>
        <dbReference type="ARBA" id="ARBA00022519"/>
    </source>
</evidence>
<feature type="transmembrane region" description="Helical" evidence="7">
    <location>
        <begin position="269"/>
        <end position="292"/>
    </location>
</feature>
<evidence type="ECO:0000313" key="9">
    <source>
        <dbReference type="EMBL" id="MBD1383341.1"/>
    </source>
</evidence>
<feature type="transmembrane region" description="Helical" evidence="7">
    <location>
        <begin position="133"/>
        <end position="156"/>
    </location>
</feature>
<keyword evidence="6 7" id="KW-0472">Membrane</keyword>
<dbReference type="PIRSF" id="PIRSF006066">
    <property type="entry name" value="HI0050"/>
    <property type="match status" value="1"/>
</dbReference>
<reference evidence="9" key="1">
    <citation type="submission" date="2020-09" db="EMBL/GenBank/DDBJ databases">
        <title>A novel bacterium of genus Bacillus, isolated from South China Sea.</title>
        <authorList>
            <person name="Huang H."/>
            <person name="Mo K."/>
            <person name="Hu Y."/>
        </authorList>
    </citation>
    <scope>NUCLEOTIDE SEQUENCE</scope>
    <source>
        <strain evidence="9">IB182487</strain>
    </source>
</reference>
<dbReference type="Proteomes" id="UP000626844">
    <property type="component" value="Unassembled WGS sequence"/>
</dbReference>
<dbReference type="GO" id="GO:0005886">
    <property type="term" value="C:plasma membrane"/>
    <property type="evidence" value="ECO:0007669"/>
    <property type="project" value="UniProtKB-SubCell"/>
</dbReference>
<evidence type="ECO:0000313" key="10">
    <source>
        <dbReference type="Proteomes" id="UP000626844"/>
    </source>
</evidence>
<evidence type="ECO:0000256" key="7">
    <source>
        <dbReference type="SAM" id="Phobius"/>
    </source>
</evidence>
<comment type="subcellular location">
    <subcellularLocation>
        <location evidence="1">Cell inner membrane</location>
        <topology evidence="1">Multi-pass membrane protein</topology>
    </subcellularLocation>
</comment>
<keyword evidence="3" id="KW-0997">Cell inner membrane</keyword>
<sequence>MIILICSLLLLLLLGVPVGFSLIGASLVSLIFQGTIPLEVLPQRLSLGLDSFPLLAIPLFIFAGTLMEAGGITKRLILFSEALVGHIRGSLAHVTVVSNVFMSGVSGSGVADAAATGTALIPAMVKRGYGKGFASAILAASATVGPIIPPSIPMIIFGSFAGVSIGKLFLGGVLPGLLMSSSLMIIAYFIAKKRNYEKREKASLLTVFKTFLDAFWALLMPVIIMVGIFSGYFTATESAVIAVVYSIVIGLFVYKDLKFSDLPRKILDAVLMTAGVGIIIAASAPFAWFMAFVQGPQKLLDLFQTISMSPTVILILLMVILLVLGCFLDGTAIIIITTPVVLPILTQFGIDPLHYGVILAINVMIGTITPPVGVIMYVTTGIAKTNIFHFAKEVMPFLITLILLLFIFMLVPGIVTFLPNLLIK</sequence>
<comment type="caution">
    <text evidence="9">The sequence shown here is derived from an EMBL/GenBank/DDBJ whole genome shotgun (WGS) entry which is preliminary data.</text>
</comment>